<evidence type="ECO:0000313" key="8">
    <source>
        <dbReference type="EMBL" id="HJC15454.1"/>
    </source>
</evidence>
<evidence type="ECO:0000256" key="3">
    <source>
        <dbReference type="ARBA" id="ARBA00022448"/>
    </source>
</evidence>
<reference evidence="8" key="2">
    <citation type="submission" date="2021-04" db="EMBL/GenBank/DDBJ databases">
        <authorList>
            <person name="Gilroy R."/>
        </authorList>
    </citation>
    <scope>NUCLEOTIDE SEQUENCE</scope>
    <source>
        <strain evidence="8">CHK185-5351</strain>
    </source>
</reference>
<keyword evidence="3" id="KW-0813">Transport</keyword>
<evidence type="ECO:0000256" key="1">
    <source>
        <dbReference type="ARBA" id="ARBA00004196"/>
    </source>
</evidence>
<dbReference type="PANTHER" id="PTHR30290">
    <property type="entry name" value="PERIPLASMIC BINDING COMPONENT OF ABC TRANSPORTER"/>
    <property type="match status" value="1"/>
</dbReference>
<organism evidence="8 9">
    <name type="scientific">Candidatus Fusicatenibacter intestinigallinarum</name>
    <dbReference type="NCBI Taxonomy" id="2838598"/>
    <lineage>
        <taxon>Bacteria</taxon>
        <taxon>Bacillati</taxon>
        <taxon>Bacillota</taxon>
        <taxon>Clostridia</taxon>
        <taxon>Lachnospirales</taxon>
        <taxon>Lachnospiraceae</taxon>
        <taxon>Fusicatenibacter</taxon>
    </lineage>
</organism>
<dbReference type="GO" id="GO:0043190">
    <property type="term" value="C:ATP-binding cassette (ABC) transporter complex"/>
    <property type="evidence" value="ECO:0007669"/>
    <property type="project" value="InterPro"/>
</dbReference>
<dbReference type="EMBL" id="DWWU01000027">
    <property type="protein sequence ID" value="HJC15454.1"/>
    <property type="molecule type" value="Genomic_DNA"/>
</dbReference>
<feature type="chain" id="PRO_5038453825" evidence="6">
    <location>
        <begin position="20"/>
        <end position="584"/>
    </location>
</feature>
<protein>
    <submittedName>
        <fullName evidence="8">Peptide ABC transporter substrate-binding protein</fullName>
    </submittedName>
</protein>
<dbReference type="Gene3D" id="3.90.76.10">
    <property type="entry name" value="Dipeptide-binding Protein, Domain 1"/>
    <property type="match status" value="1"/>
</dbReference>
<dbReference type="Gene3D" id="3.40.190.10">
    <property type="entry name" value="Periplasmic binding protein-like II"/>
    <property type="match status" value="1"/>
</dbReference>
<comment type="similarity">
    <text evidence="2">Belongs to the bacterial solute-binding protein 5 family.</text>
</comment>
<feature type="region of interest" description="Disordered" evidence="5">
    <location>
        <begin position="24"/>
        <end position="53"/>
    </location>
</feature>
<accession>A0A9D2N9A7</accession>
<dbReference type="GO" id="GO:0030313">
    <property type="term" value="C:cell envelope"/>
    <property type="evidence" value="ECO:0007669"/>
    <property type="project" value="UniProtKB-SubCell"/>
</dbReference>
<reference evidence="8" key="1">
    <citation type="journal article" date="2021" name="PeerJ">
        <title>Extensive microbial diversity within the chicken gut microbiome revealed by metagenomics and culture.</title>
        <authorList>
            <person name="Gilroy R."/>
            <person name="Ravi A."/>
            <person name="Getino M."/>
            <person name="Pursley I."/>
            <person name="Horton D.L."/>
            <person name="Alikhan N.F."/>
            <person name="Baker D."/>
            <person name="Gharbi K."/>
            <person name="Hall N."/>
            <person name="Watson M."/>
            <person name="Adriaenssens E.M."/>
            <person name="Foster-Nyarko E."/>
            <person name="Jarju S."/>
            <person name="Secka A."/>
            <person name="Antonio M."/>
            <person name="Oren A."/>
            <person name="Chaudhuri R.R."/>
            <person name="La Ragione R."/>
            <person name="Hildebrand F."/>
            <person name="Pallen M.J."/>
        </authorList>
    </citation>
    <scope>NUCLEOTIDE SEQUENCE</scope>
    <source>
        <strain evidence="8">CHK185-5351</strain>
    </source>
</reference>
<dbReference type="SUPFAM" id="SSF53850">
    <property type="entry name" value="Periplasmic binding protein-like II"/>
    <property type="match status" value="1"/>
</dbReference>
<evidence type="ECO:0000256" key="2">
    <source>
        <dbReference type="ARBA" id="ARBA00005695"/>
    </source>
</evidence>
<dbReference type="InterPro" id="IPR000914">
    <property type="entry name" value="SBP_5_dom"/>
</dbReference>
<dbReference type="Proteomes" id="UP000823849">
    <property type="component" value="Unassembled WGS sequence"/>
</dbReference>
<evidence type="ECO:0000313" key="9">
    <source>
        <dbReference type="Proteomes" id="UP000823849"/>
    </source>
</evidence>
<name>A0A9D2N9A7_9FIRM</name>
<dbReference type="PIRSF" id="PIRSF002741">
    <property type="entry name" value="MppA"/>
    <property type="match status" value="1"/>
</dbReference>
<feature type="domain" description="Solute-binding protein family 5" evidence="7">
    <location>
        <begin position="109"/>
        <end position="499"/>
    </location>
</feature>
<dbReference type="InterPro" id="IPR039424">
    <property type="entry name" value="SBP_5"/>
</dbReference>
<feature type="signal peptide" evidence="6">
    <location>
        <begin position="1"/>
        <end position="19"/>
    </location>
</feature>
<feature type="compositionally biased region" description="Low complexity" evidence="5">
    <location>
        <begin position="24"/>
        <end position="47"/>
    </location>
</feature>
<dbReference type="CDD" id="cd08504">
    <property type="entry name" value="PBP2_OppA"/>
    <property type="match status" value="1"/>
</dbReference>
<keyword evidence="4 6" id="KW-0732">Signal</keyword>
<dbReference type="AlphaFoldDB" id="A0A9D2N9A7"/>
<comment type="caution">
    <text evidence="8">The sequence shown here is derived from an EMBL/GenBank/DDBJ whole genome shotgun (WGS) entry which is preliminary data.</text>
</comment>
<sequence length="584" mass="64781">MKKWLSLFLAGTLAAGMLAGCGGSDNSSSSSASGTSQTSSASASSAEDTGDGEMDSVQELNLVFTDLKTLDVNDVRNANEFQVLSQVQEGLFRTFTDEDGNAIVENAGCEDYTVSDDGLVYTFTLRDHQWSDGQPVTAQNYVDSIKRLLNPENAFAYAFLAYDIENAEAYYNGEASADDIGVRAIDDKTLEIRLQAAIPFFVKKLTNVCFFPVRLDVIEAGGESYATDYTKQVYNGPFVIESRILDNEMVLAKNENYWDADNVHLDKVTLKVVAESATQSQLLESKELDVVEAKTDYINKWQSMVDQGTLVSRSVVKPSSTYMIFNQHTGGTSGLMNNAKVRLALSLAIDREELNEVIYSGQNTPAYGLIPYNMMSGDVEFRSEAEEPLTAVMAEYDTDEKIVDLFTEGVEEEGKSVSDVELTVLSSAPNTQGQAFLEYMQQTWQDMFGITVTLNICPDSATFVSERDSYNYDTYNMGWNGDYDDPMTFMELWNTDSGYAKFMGGYSNAEFDEMFNSLSTMTDTAERTEVYKEMEQNLVAENAGMAPLYYGNSQFFVQEYVKNLSTPNFGAALEFSRAYISGKE</sequence>
<evidence type="ECO:0000259" key="7">
    <source>
        <dbReference type="Pfam" id="PF00496"/>
    </source>
</evidence>
<proteinExistence type="inferred from homology"/>
<evidence type="ECO:0000256" key="6">
    <source>
        <dbReference type="SAM" id="SignalP"/>
    </source>
</evidence>
<dbReference type="GO" id="GO:0042597">
    <property type="term" value="C:periplasmic space"/>
    <property type="evidence" value="ECO:0007669"/>
    <property type="project" value="UniProtKB-ARBA"/>
</dbReference>
<dbReference type="PANTHER" id="PTHR30290:SF10">
    <property type="entry name" value="PERIPLASMIC OLIGOPEPTIDE-BINDING PROTEIN-RELATED"/>
    <property type="match status" value="1"/>
</dbReference>
<dbReference type="InterPro" id="IPR030678">
    <property type="entry name" value="Peptide/Ni-bd"/>
</dbReference>
<dbReference type="Gene3D" id="3.10.105.10">
    <property type="entry name" value="Dipeptide-binding Protein, Domain 3"/>
    <property type="match status" value="1"/>
</dbReference>
<dbReference type="GO" id="GO:1904680">
    <property type="term" value="F:peptide transmembrane transporter activity"/>
    <property type="evidence" value="ECO:0007669"/>
    <property type="project" value="TreeGrafter"/>
</dbReference>
<evidence type="ECO:0000256" key="5">
    <source>
        <dbReference type="SAM" id="MobiDB-lite"/>
    </source>
</evidence>
<dbReference type="FunFam" id="3.90.76.10:FF:000001">
    <property type="entry name" value="Oligopeptide ABC transporter substrate-binding protein"/>
    <property type="match status" value="1"/>
</dbReference>
<gene>
    <name evidence="8" type="ORF">H9705_06455</name>
</gene>
<dbReference type="GO" id="GO:0015833">
    <property type="term" value="P:peptide transport"/>
    <property type="evidence" value="ECO:0007669"/>
    <property type="project" value="TreeGrafter"/>
</dbReference>
<comment type="subcellular location">
    <subcellularLocation>
        <location evidence="1">Cell envelope</location>
    </subcellularLocation>
</comment>
<evidence type="ECO:0000256" key="4">
    <source>
        <dbReference type="ARBA" id="ARBA00022729"/>
    </source>
</evidence>
<dbReference type="Pfam" id="PF00496">
    <property type="entry name" value="SBP_bac_5"/>
    <property type="match status" value="1"/>
</dbReference>
<dbReference type="PROSITE" id="PS51257">
    <property type="entry name" value="PROKAR_LIPOPROTEIN"/>
    <property type="match status" value="1"/>
</dbReference>